<dbReference type="eggNOG" id="arCOG01511">
    <property type="taxonomic scope" value="Archaea"/>
</dbReference>
<name>D3S1I4_FERPA</name>
<dbReference type="Pfam" id="PF01968">
    <property type="entry name" value="Hydantoinase_A"/>
    <property type="match status" value="1"/>
</dbReference>
<gene>
    <name evidence="4" type="ordered locus">Ferp_2326</name>
</gene>
<reference evidence="5" key="1">
    <citation type="submission" date="2010-02" db="EMBL/GenBank/DDBJ databases">
        <title>Complete sequence of Ferroglobus placidus DSM 10642.</title>
        <authorList>
            <consortium name="US DOE Joint Genome Institute"/>
            <person name="Lucas S."/>
            <person name="Copeland A."/>
            <person name="Lapidus A."/>
            <person name="Cheng J.-F."/>
            <person name="Bruce D."/>
            <person name="Goodwin L."/>
            <person name="Pitluck S."/>
            <person name="Saunders E."/>
            <person name="Brettin T."/>
            <person name="Detter J.C."/>
            <person name="Han C."/>
            <person name="Tapia R."/>
            <person name="Larimer F."/>
            <person name="Land M."/>
            <person name="Hauser L."/>
            <person name="Kyrpides N."/>
            <person name="Ivanova N."/>
            <person name="Holmes D."/>
            <person name="Lovley D."/>
            <person name="Kyrpides N."/>
            <person name="Anderson I.J."/>
            <person name="Woyke T."/>
        </authorList>
    </citation>
    <scope>NUCLEOTIDE SEQUENCE [LARGE SCALE GENOMIC DNA]</scope>
    <source>
        <strain evidence="5">DSM 10642 / AEDII12DO</strain>
    </source>
</reference>
<dbReference type="Pfam" id="PF05378">
    <property type="entry name" value="Hydant_A_N"/>
    <property type="match status" value="1"/>
</dbReference>
<dbReference type="EMBL" id="CP001899">
    <property type="protein sequence ID" value="ADC66448.1"/>
    <property type="molecule type" value="Genomic_DNA"/>
</dbReference>
<dbReference type="PaxDb" id="589924-Ferp_2326"/>
<dbReference type="GO" id="GO:0017168">
    <property type="term" value="F:5-oxoprolinase (ATP-hydrolyzing) activity"/>
    <property type="evidence" value="ECO:0007669"/>
    <property type="project" value="UniProtKB-EC"/>
</dbReference>
<organism evidence="4 5">
    <name type="scientific">Ferroglobus placidus (strain DSM 10642 / AEDII12DO)</name>
    <dbReference type="NCBI Taxonomy" id="589924"/>
    <lineage>
        <taxon>Archaea</taxon>
        <taxon>Methanobacteriati</taxon>
        <taxon>Methanobacteriota</taxon>
        <taxon>Archaeoglobi</taxon>
        <taxon>Archaeoglobales</taxon>
        <taxon>Archaeoglobaceae</taxon>
        <taxon>Ferroglobus</taxon>
    </lineage>
</organism>
<dbReference type="GeneID" id="8779866"/>
<dbReference type="InterPro" id="IPR043129">
    <property type="entry name" value="ATPase_NBD"/>
</dbReference>
<dbReference type="KEGG" id="fpl:Ferp_2326"/>
<feature type="domain" description="Hydantoinase A/oxoprolinase" evidence="1">
    <location>
        <begin position="203"/>
        <end position="489"/>
    </location>
</feature>
<dbReference type="GO" id="GO:0005829">
    <property type="term" value="C:cytosol"/>
    <property type="evidence" value="ECO:0007669"/>
    <property type="project" value="TreeGrafter"/>
</dbReference>
<sequence>MRIGIDVGGTFTDVVLVDDQSGKLYHTKTPTTPKDLTVGVLRGIEKILEISSAKIENLKYIVHGTTIGTNALIERKGAKTGLITTEGFIDVLEIGRFQRPKEGLYDMTVDNPEPLVPRYLRKGVKERVNSKGEIVRPLDEKSAREAVEFLISEGVESIAVSFLFSFLNPTHERRVREIIKEINPEIYISLSSDIAPEFREYERTSTTVLNAYLQPILERYLEDLQKKLEKKYGIEDLRIMLVHGGIMPAETAKKYAVAIVNSGPVGGVVAGSFIGNILGFENIITVDMGGTSFDISLIEKGTPVVTTEGKFEGYPVKIPIVDVHTIGAGGGSIAWLDKAGVLNVGPQSAGADPGPACYAKGGKDATVTDANLVLGRLSAENFLGGEMKLDESLARKAISKLANQMDMSVEEVAMGIIRVADAKMEKGIATCSTERGYDVREFALVAFGGAGPLHAVQIAMDLNIPWVIIPPLPSEFSAFGLLVADIKHDYVKSYIVEEDEVDLSLLQSYFAELEKRGIEQLRKEGVREEDMEIKWSMDMRYSGQSYELNIPVERGTKFTKESFGEIIKRFHKRHEEVYTYSSEDEKVEIVNLRVTAIGKVPKIQLEKIERGNRNPPSEALKEEREVYFGNGFLRVPVYTRELMLAGNFVEGPCIIEERFSTTVIHPGCKAKIDDFGNIIVEVKV</sequence>
<dbReference type="InterPro" id="IPR045079">
    <property type="entry name" value="Oxoprolinase-like"/>
</dbReference>
<dbReference type="Gene3D" id="3.30.420.40">
    <property type="match status" value="1"/>
</dbReference>
<dbReference type="OrthoDB" id="8261at2157"/>
<dbReference type="RefSeq" id="WP_012966785.1">
    <property type="nucleotide sequence ID" value="NC_013849.1"/>
</dbReference>
<evidence type="ECO:0000313" key="5">
    <source>
        <dbReference type="Proteomes" id="UP000002613"/>
    </source>
</evidence>
<reference evidence="4 5" key="2">
    <citation type="journal article" date="2011" name="Stand. Genomic Sci.">
        <title>Complete genome sequence of Ferroglobus placidus AEDII12DO.</title>
        <authorList>
            <person name="Anderson I."/>
            <person name="Risso C."/>
            <person name="Holmes D."/>
            <person name="Lucas S."/>
            <person name="Copeland A."/>
            <person name="Lapidus A."/>
            <person name="Cheng J.F."/>
            <person name="Bruce D."/>
            <person name="Goodwin L."/>
            <person name="Pitluck S."/>
            <person name="Saunders E."/>
            <person name="Brettin T."/>
            <person name="Detter J.C."/>
            <person name="Han C."/>
            <person name="Tapia R."/>
            <person name="Larimer F."/>
            <person name="Land M."/>
            <person name="Hauser L."/>
            <person name="Woyke T."/>
            <person name="Lovley D."/>
            <person name="Kyrpides N."/>
            <person name="Ivanova N."/>
        </authorList>
    </citation>
    <scope>NUCLEOTIDE SEQUENCE [LARGE SCALE GENOMIC DNA]</scope>
    <source>
        <strain evidence="5">DSM 10642 / AEDII12DO</strain>
    </source>
</reference>
<dbReference type="EC" id="3.5.2.9" evidence="4"/>
<dbReference type="HOGENOM" id="CLU_002157_1_2_2"/>
<protein>
    <submittedName>
        <fullName evidence="4">5-oxoprolinase (ATP-hydrolyzing)</fullName>
        <ecNumber evidence="4">3.5.2.9</ecNumber>
    </submittedName>
</protein>
<dbReference type="PANTHER" id="PTHR11365:SF23">
    <property type="entry name" value="HYPOTHETICAL 5-OXOPROLINASE (EUROFUNG)-RELATED"/>
    <property type="match status" value="1"/>
</dbReference>
<dbReference type="SUPFAM" id="SSF53067">
    <property type="entry name" value="Actin-like ATPase domain"/>
    <property type="match status" value="1"/>
</dbReference>
<evidence type="ECO:0000259" key="3">
    <source>
        <dbReference type="Pfam" id="PF19278"/>
    </source>
</evidence>
<keyword evidence="5" id="KW-1185">Reference proteome</keyword>
<dbReference type="Proteomes" id="UP000002613">
    <property type="component" value="Chromosome"/>
</dbReference>
<dbReference type="STRING" id="589924.Ferp_2326"/>
<evidence type="ECO:0000313" key="4">
    <source>
        <dbReference type="EMBL" id="ADC66448.1"/>
    </source>
</evidence>
<dbReference type="PANTHER" id="PTHR11365">
    <property type="entry name" value="5-OXOPROLINASE RELATED"/>
    <property type="match status" value="1"/>
</dbReference>
<dbReference type="InterPro" id="IPR008040">
    <property type="entry name" value="Hydant_A_N"/>
</dbReference>
<dbReference type="GO" id="GO:0006749">
    <property type="term" value="P:glutathione metabolic process"/>
    <property type="evidence" value="ECO:0007669"/>
    <property type="project" value="TreeGrafter"/>
</dbReference>
<evidence type="ECO:0000259" key="2">
    <source>
        <dbReference type="Pfam" id="PF05378"/>
    </source>
</evidence>
<evidence type="ECO:0000259" key="1">
    <source>
        <dbReference type="Pfam" id="PF01968"/>
    </source>
</evidence>
<dbReference type="InterPro" id="IPR002821">
    <property type="entry name" value="Hydantoinase_A"/>
</dbReference>
<feature type="domain" description="Hydantoinase/oxoprolinase N-terminal" evidence="2">
    <location>
        <begin position="2"/>
        <end position="182"/>
    </location>
</feature>
<feature type="domain" description="Acetophenone carboxylase-like C-terminal" evidence="3">
    <location>
        <begin position="504"/>
        <end position="675"/>
    </location>
</feature>
<dbReference type="InterPro" id="IPR049517">
    <property type="entry name" value="ACX-like_C"/>
</dbReference>
<keyword evidence="4" id="KW-0378">Hydrolase</keyword>
<proteinExistence type="predicted"/>
<dbReference type="Pfam" id="PF19278">
    <property type="entry name" value="Hydant_A_C"/>
    <property type="match status" value="1"/>
</dbReference>
<accession>D3S1I4</accession>
<dbReference type="AlphaFoldDB" id="D3S1I4"/>